<feature type="domain" description="HhH-GPD" evidence="10">
    <location>
        <begin position="122"/>
        <end position="285"/>
    </location>
</feature>
<dbReference type="Pfam" id="PF07934">
    <property type="entry name" value="OGG_N"/>
    <property type="match status" value="1"/>
</dbReference>
<dbReference type="GO" id="GO:0008534">
    <property type="term" value="F:oxidized purine nucleobase lesion DNA N-glycosylase activity"/>
    <property type="evidence" value="ECO:0007669"/>
    <property type="project" value="InterPro"/>
</dbReference>
<reference evidence="11 12" key="1">
    <citation type="submission" date="2017-06" db="EMBL/GenBank/DDBJ databases">
        <title>Draft genome sequence of anaerobic fermentative bacterium Anaeromicrobium sediminis DY2726D isolated from West Pacific Ocean sediments.</title>
        <authorList>
            <person name="Zeng X."/>
        </authorList>
    </citation>
    <scope>NUCLEOTIDE SEQUENCE [LARGE SCALE GENOMIC DNA]</scope>
    <source>
        <strain evidence="11 12">DY2726D</strain>
    </source>
</reference>
<evidence type="ECO:0000256" key="4">
    <source>
        <dbReference type="ARBA" id="ARBA00022801"/>
    </source>
</evidence>
<comment type="catalytic activity">
    <reaction evidence="9">
        <text>2'-deoxyribonucleotide-(2'-deoxyribose 5'-phosphate)-2'-deoxyribonucleotide-DNA = a 3'-end 2'-deoxyribonucleotide-(2,3-dehydro-2,3-deoxyribose 5'-phosphate)-DNA + a 5'-end 5'-phospho-2'-deoxyribonucleoside-DNA + H(+)</text>
        <dbReference type="Rhea" id="RHEA:66592"/>
        <dbReference type="Rhea" id="RHEA-COMP:13180"/>
        <dbReference type="Rhea" id="RHEA-COMP:16897"/>
        <dbReference type="Rhea" id="RHEA-COMP:17067"/>
        <dbReference type="ChEBI" id="CHEBI:15378"/>
        <dbReference type="ChEBI" id="CHEBI:136412"/>
        <dbReference type="ChEBI" id="CHEBI:157695"/>
        <dbReference type="ChEBI" id="CHEBI:167181"/>
        <dbReference type="EC" id="4.2.99.18"/>
    </reaction>
</comment>
<keyword evidence="5" id="KW-0234">DNA repair</keyword>
<dbReference type="Pfam" id="PF00730">
    <property type="entry name" value="HhH-GPD"/>
    <property type="match status" value="1"/>
</dbReference>
<organism evidence="11 12">
    <name type="scientific">Anaeromicrobium sediminis</name>
    <dbReference type="NCBI Taxonomy" id="1478221"/>
    <lineage>
        <taxon>Bacteria</taxon>
        <taxon>Bacillati</taxon>
        <taxon>Bacillota</taxon>
        <taxon>Clostridia</taxon>
        <taxon>Peptostreptococcales</taxon>
        <taxon>Thermotaleaceae</taxon>
        <taxon>Anaeromicrobium</taxon>
    </lineage>
</organism>
<accession>A0A267MIK8</accession>
<dbReference type="AlphaFoldDB" id="A0A267MIK8"/>
<proteinExistence type="inferred from homology"/>
<protein>
    <recommendedName>
        <fullName evidence="2">DNA-(apurinic or apyrimidinic site) lyase</fullName>
        <ecNumber evidence="2">4.2.99.18</ecNumber>
    </recommendedName>
</protein>
<dbReference type="SUPFAM" id="SSF55945">
    <property type="entry name" value="TATA-box binding protein-like"/>
    <property type="match status" value="1"/>
</dbReference>
<evidence type="ECO:0000313" key="12">
    <source>
        <dbReference type="Proteomes" id="UP000216024"/>
    </source>
</evidence>
<gene>
    <name evidence="11" type="ORF">CCE28_10715</name>
</gene>
<evidence type="ECO:0000256" key="5">
    <source>
        <dbReference type="ARBA" id="ARBA00023204"/>
    </source>
</evidence>
<dbReference type="CDD" id="cd00056">
    <property type="entry name" value="ENDO3c"/>
    <property type="match status" value="1"/>
</dbReference>
<dbReference type="PANTHER" id="PTHR10242:SF2">
    <property type="entry name" value="N-GLYCOSYLASE_DNA LYASE"/>
    <property type="match status" value="1"/>
</dbReference>
<sequence>MDHIKEEDNKIIAKIRDFNLKHTFDCGQCFRWNEQEDGSYIGVAHGKVLHIYEDEDTITFLNTNMTDFQNIWIDYFDFNRDYGAIKDKLTKDDNIMAQAVEHGCGIRILNQDEWETIISFIISARNFIPRIKKSVELISEKYGRFIEEYNGKKYYAFPTPEELYNKPEEELKNLNVGYRAKYIQSTTFIVKENQVDVYKLENLDREMAKKNLLRLMGVGPKVADCILLFSMRKYKAFPIDVWVKRVMEYFYFKDGATNNQIQEFAKEKYEDLGGFAQQYMFYYARELNIGK</sequence>
<dbReference type="PANTHER" id="PTHR10242">
    <property type="entry name" value="8-OXOGUANINE DNA GLYCOSYLASE"/>
    <property type="match status" value="1"/>
</dbReference>
<name>A0A267MIK8_9FIRM</name>
<keyword evidence="12" id="KW-1185">Reference proteome</keyword>
<keyword evidence="3" id="KW-0227">DNA damage</keyword>
<evidence type="ECO:0000256" key="6">
    <source>
        <dbReference type="ARBA" id="ARBA00023239"/>
    </source>
</evidence>
<dbReference type="SMART" id="SM00478">
    <property type="entry name" value="ENDO3c"/>
    <property type="match status" value="1"/>
</dbReference>
<evidence type="ECO:0000259" key="10">
    <source>
        <dbReference type="SMART" id="SM00478"/>
    </source>
</evidence>
<dbReference type="InterPro" id="IPR012904">
    <property type="entry name" value="OGG_N"/>
</dbReference>
<keyword evidence="4" id="KW-0378">Hydrolase</keyword>
<evidence type="ECO:0000256" key="8">
    <source>
        <dbReference type="ARBA" id="ARBA00023295"/>
    </source>
</evidence>
<comment type="caution">
    <text evidence="11">The sequence shown here is derived from an EMBL/GenBank/DDBJ whole genome shotgun (WGS) entry which is preliminary data.</text>
</comment>
<evidence type="ECO:0000256" key="1">
    <source>
        <dbReference type="ARBA" id="ARBA00010679"/>
    </source>
</evidence>
<dbReference type="InterPro" id="IPR023170">
    <property type="entry name" value="HhH_base_excis_C"/>
</dbReference>
<dbReference type="GO" id="GO:0006284">
    <property type="term" value="P:base-excision repair"/>
    <property type="evidence" value="ECO:0007669"/>
    <property type="project" value="InterPro"/>
</dbReference>
<dbReference type="EC" id="4.2.99.18" evidence="2"/>
<dbReference type="Gene3D" id="1.10.1670.10">
    <property type="entry name" value="Helix-hairpin-Helix base-excision DNA repair enzymes (C-terminal)"/>
    <property type="match status" value="1"/>
</dbReference>
<dbReference type="SUPFAM" id="SSF48150">
    <property type="entry name" value="DNA-glycosylase"/>
    <property type="match status" value="1"/>
</dbReference>
<dbReference type="EMBL" id="NIBG01000008">
    <property type="protein sequence ID" value="PAB59409.1"/>
    <property type="molecule type" value="Genomic_DNA"/>
</dbReference>
<evidence type="ECO:0000256" key="2">
    <source>
        <dbReference type="ARBA" id="ARBA00012720"/>
    </source>
</evidence>
<dbReference type="InterPro" id="IPR052054">
    <property type="entry name" value="Oxidative_DNA_repair_enzyme"/>
</dbReference>
<dbReference type="GO" id="GO:0006289">
    <property type="term" value="P:nucleotide-excision repair"/>
    <property type="evidence" value="ECO:0007669"/>
    <property type="project" value="InterPro"/>
</dbReference>
<keyword evidence="6" id="KW-0456">Lyase</keyword>
<dbReference type="InterPro" id="IPR003265">
    <property type="entry name" value="HhH-GPD_domain"/>
</dbReference>
<evidence type="ECO:0000256" key="9">
    <source>
        <dbReference type="ARBA" id="ARBA00044632"/>
    </source>
</evidence>
<keyword evidence="7" id="KW-0511">Multifunctional enzyme</keyword>
<dbReference type="OrthoDB" id="9798522at2"/>
<dbReference type="GO" id="GO:0003684">
    <property type="term" value="F:damaged DNA binding"/>
    <property type="evidence" value="ECO:0007669"/>
    <property type="project" value="InterPro"/>
</dbReference>
<dbReference type="GO" id="GO:0140078">
    <property type="term" value="F:class I DNA-(apurinic or apyrimidinic site) endonuclease activity"/>
    <property type="evidence" value="ECO:0007669"/>
    <property type="project" value="UniProtKB-EC"/>
</dbReference>
<comment type="similarity">
    <text evidence="1">Belongs to the type-1 OGG1 family.</text>
</comment>
<evidence type="ECO:0000256" key="3">
    <source>
        <dbReference type="ARBA" id="ARBA00022763"/>
    </source>
</evidence>
<evidence type="ECO:0000313" key="11">
    <source>
        <dbReference type="EMBL" id="PAB59409.1"/>
    </source>
</evidence>
<dbReference type="InterPro" id="IPR011257">
    <property type="entry name" value="DNA_glycosylase"/>
</dbReference>
<keyword evidence="8" id="KW-0326">Glycosidase</keyword>
<evidence type="ECO:0000256" key="7">
    <source>
        <dbReference type="ARBA" id="ARBA00023268"/>
    </source>
</evidence>
<dbReference type="Proteomes" id="UP000216024">
    <property type="component" value="Unassembled WGS sequence"/>
</dbReference>
<dbReference type="Gene3D" id="3.30.310.260">
    <property type="match status" value="1"/>
</dbReference>
<dbReference type="Gene3D" id="1.10.340.30">
    <property type="entry name" value="Hypothetical protein, domain 2"/>
    <property type="match status" value="1"/>
</dbReference>